<dbReference type="Proteomes" id="UP000319010">
    <property type="component" value="Unassembled WGS sequence"/>
</dbReference>
<dbReference type="EMBL" id="VICB01000003">
    <property type="protein sequence ID" value="TQD44554.1"/>
    <property type="molecule type" value="Genomic_DNA"/>
</dbReference>
<gene>
    <name evidence="1" type="ORF">FK256_01310</name>
</gene>
<dbReference type="RefSeq" id="WP_141423407.1">
    <property type="nucleotide sequence ID" value="NZ_JASPFB010000001.1"/>
</dbReference>
<protein>
    <submittedName>
        <fullName evidence="1">Uncharacterized protein</fullName>
    </submittedName>
</protein>
<evidence type="ECO:0000313" key="1">
    <source>
        <dbReference type="EMBL" id="TQD44554.1"/>
    </source>
</evidence>
<name>A0A508A813_9ACTO</name>
<reference evidence="1 2" key="1">
    <citation type="submission" date="2019-06" db="EMBL/GenBank/DDBJ databases">
        <title>Draft genome sequence of Actinomyces johnsonii CCUG 34287T.</title>
        <authorList>
            <person name="Salva-Serra F."/>
            <person name="Cardew S."/>
            <person name="Moore E."/>
        </authorList>
    </citation>
    <scope>NUCLEOTIDE SEQUENCE [LARGE SCALE GENOMIC DNA]</scope>
    <source>
        <strain evidence="1 2">CCUG 34287</strain>
    </source>
</reference>
<evidence type="ECO:0000313" key="2">
    <source>
        <dbReference type="Proteomes" id="UP000319010"/>
    </source>
</evidence>
<organism evidence="1 2">
    <name type="scientific">Actinomyces johnsonii</name>
    <dbReference type="NCBI Taxonomy" id="544581"/>
    <lineage>
        <taxon>Bacteria</taxon>
        <taxon>Bacillati</taxon>
        <taxon>Actinomycetota</taxon>
        <taxon>Actinomycetes</taxon>
        <taxon>Actinomycetales</taxon>
        <taxon>Actinomycetaceae</taxon>
        <taxon>Actinomyces</taxon>
    </lineage>
</organism>
<accession>A0A508A813</accession>
<comment type="caution">
    <text evidence="1">The sequence shown here is derived from an EMBL/GenBank/DDBJ whole genome shotgun (WGS) entry which is preliminary data.</text>
</comment>
<sequence>MLLSGTAASLKSLLFSGGTQRRLQDFTGLVGGRLRAEGRLRVAADNLFWLGESCPHNWDPSGRDEVLVQMIIGYLEAVWRLELVESGLLDSASWRSPKVDISDFTVFFPVCGPRGWGMPMVARCEIRVPG</sequence>
<proteinExistence type="predicted"/>
<dbReference type="AlphaFoldDB" id="A0A508A813"/>